<dbReference type="Gene3D" id="3.30.200.20">
    <property type="entry name" value="Phosphorylase Kinase, domain 1"/>
    <property type="match status" value="1"/>
</dbReference>
<evidence type="ECO:0000256" key="6">
    <source>
        <dbReference type="ARBA" id="ARBA00022840"/>
    </source>
</evidence>
<keyword evidence="4 9" id="KW-0547">Nucleotide-binding</keyword>
<dbReference type="InterPro" id="IPR008271">
    <property type="entry name" value="Ser/Thr_kinase_AS"/>
</dbReference>
<keyword evidence="12" id="KW-1185">Reference proteome</keyword>
<dbReference type="EMBL" id="JACSQL010000002">
    <property type="protein sequence ID" value="MBD7968175.1"/>
    <property type="molecule type" value="Genomic_DNA"/>
</dbReference>
<keyword evidence="6 9" id="KW-0067">ATP-binding</keyword>
<gene>
    <name evidence="11" type="ORF">H9647_08870</name>
</gene>
<organism evidence="11 12">
    <name type="scientific">Paenibacillus gallinarum</name>
    <dbReference type="NCBI Taxonomy" id="2762232"/>
    <lineage>
        <taxon>Bacteria</taxon>
        <taxon>Bacillati</taxon>
        <taxon>Bacillota</taxon>
        <taxon>Bacilli</taxon>
        <taxon>Bacillales</taxon>
        <taxon>Paenibacillaceae</taxon>
        <taxon>Paenibacillus</taxon>
    </lineage>
</organism>
<dbReference type="PROSITE" id="PS00107">
    <property type="entry name" value="PROTEIN_KINASE_ATP"/>
    <property type="match status" value="1"/>
</dbReference>
<dbReference type="InterPro" id="IPR017441">
    <property type="entry name" value="Protein_kinase_ATP_BS"/>
</dbReference>
<dbReference type="CDD" id="cd14014">
    <property type="entry name" value="STKc_PknB_like"/>
    <property type="match status" value="1"/>
</dbReference>
<dbReference type="SUPFAM" id="SSF52540">
    <property type="entry name" value="P-loop containing nucleoside triphosphate hydrolases"/>
    <property type="match status" value="1"/>
</dbReference>
<comment type="catalytic activity">
    <reaction evidence="7">
        <text>L-threonyl-[protein] + ATP = O-phospho-L-threonyl-[protein] + ADP + H(+)</text>
        <dbReference type="Rhea" id="RHEA:46608"/>
        <dbReference type="Rhea" id="RHEA-COMP:11060"/>
        <dbReference type="Rhea" id="RHEA-COMP:11605"/>
        <dbReference type="ChEBI" id="CHEBI:15378"/>
        <dbReference type="ChEBI" id="CHEBI:30013"/>
        <dbReference type="ChEBI" id="CHEBI:30616"/>
        <dbReference type="ChEBI" id="CHEBI:61977"/>
        <dbReference type="ChEBI" id="CHEBI:456216"/>
        <dbReference type="EC" id="2.7.11.1"/>
    </reaction>
</comment>
<dbReference type="Gene3D" id="3.40.50.300">
    <property type="entry name" value="P-loop containing nucleotide triphosphate hydrolases"/>
    <property type="match status" value="1"/>
</dbReference>
<evidence type="ECO:0000256" key="4">
    <source>
        <dbReference type="ARBA" id="ARBA00022741"/>
    </source>
</evidence>
<evidence type="ECO:0000256" key="3">
    <source>
        <dbReference type="ARBA" id="ARBA00022679"/>
    </source>
</evidence>
<evidence type="ECO:0000259" key="10">
    <source>
        <dbReference type="PROSITE" id="PS50011"/>
    </source>
</evidence>
<evidence type="ECO:0000313" key="12">
    <source>
        <dbReference type="Proteomes" id="UP000608071"/>
    </source>
</evidence>
<dbReference type="Pfam" id="PF00069">
    <property type="entry name" value="Pkinase"/>
    <property type="match status" value="1"/>
</dbReference>
<feature type="domain" description="Protein kinase" evidence="10">
    <location>
        <begin position="18"/>
        <end position="263"/>
    </location>
</feature>
<dbReference type="InterPro" id="IPR011009">
    <property type="entry name" value="Kinase-like_dom_sf"/>
</dbReference>
<dbReference type="Gene3D" id="1.10.510.10">
    <property type="entry name" value="Transferase(Phosphotransferase) domain 1"/>
    <property type="match status" value="1"/>
</dbReference>
<dbReference type="Proteomes" id="UP000608071">
    <property type="component" value="Unassembled WGS sequence"/>
</dbReference>
<evidence type="ECO:0000256" key="8">
    <source>
        <dbReference type="ARBA" id="ARBA00048679"/>
    </source>
</evidence>
<dbReference type="PANTHER" id="PTHR24363:SF0">
    <property type="entry name" value="SERINE_THREONINE KINASE LIKE DOMAIN CONTAINING 1"/>
    <property type="match status" value="1"/>
</dbReference>
<dbReference type="SMART" id="SM00220">
    <property type="entry name" value="S_TKc"/>
    <property type="match status" value="1"/>
</dbReference>
<keyword evidence="5 11" id="KW-0418">Kinase</keyword>
<evidence type="ECO:0000313" key="11">
    <source>
        <dbReference type="EMBL" id="MBD7968175.1"/>
    </source>
</evidence>
<feature type="binding site" evidence="9">
    <location>
        <position position="48"/>
    </location>
    <ligand>
        <name>ATP</name>
        <dbReference type="ChEBI" id="CHEBI:30616"/>
    </ligand>
</feature>
<comment type="catalytic activity">
    <reaction evidence="8">
        <text>L-seryl-[protein] + ATP = O-phospho-L-seryl-[protein] + ADP + H(+)</text>
        <dbReference type="Rhea" id="RHEA:17989"/>
        <dbReference type="Rhea" id="RHEA-COMP:9863"/>
        <dbReference type="Rhea" id="RHEA-COMP:11604"/>
        <dbReference type="ChEBI" id="CHEBI:15378"/>
        <dbReference type="ChEBI" id="CHEBI:29999"/>
        <dbReference type="ChEBI" id="CHEBI:30616"/>
        <dbReference type="ChEBI" id="CHEBI:83421"/>
        <dbReference type="ChEBI" id="CHEBI:456216"/>
        <dbReference type="EC" id="2.7.11.1"/>
    </reaction>
</comment>
<name>A0ABR8SXP7_9BACL</name>
<keyword evidence="2" id="KW-0723">Serine/threonine-protein kinase</keyword>
<sequence length="493" mass="56283">MMRFPSRLERGSILGGRYQIVRSIGSGGMSHVYMAEDLRLPGKKWAIKESLAHPGYQGNVVTEAEMLIELQHPRLPQIVDFFEPDAEGYTYLVMDYIQGVTLTEYLSKHDFILPFDKIILMIQEVMEVLDYLHHRSPAIIYRDLKPGNIMITGAEELRLIDFGIARNYKENHQQDTVKLGTIGFASPEQYGTGQTDVRSDLYSLGALFLYLITRGAHSEWIPGVEQLLRHEAFRPYIPIIRKLLRSDPGSRYQSVEELREEMFKLSHRSLPGIQEQGAVFPHGTCVVSVIGTGPGVGVTHTSIAIAHYLARLKCKVAIIEFSQRATAFSRIDSIAHGEDGVTEERRMFEITGVHYFRRTSKKEILQLLNSNYQYIVLDLGCERHPYSMEELQRSDVPIVVGGAAEWKQSDIYLFSRSYDSTVKAKWNYVVPLAGKNTVVRLRKNLNSKHVYSLPLQIDPFDQEDEVDEVLSDILKDIVPPAIKKRSFFFKKRN</sequence>
<proteinExistence type="predicted"/>
<dbReference type="PROSITE" id="PS00108">
    <property type="entry name" value="PROTEIN_KINASE_ST"/>
    <property type="match status" value="1"/>
</dbReference>
<dbReference type="SUPFAM" id="SSF56112">
    <property type="entry name" value="Protein kinase-like (PK-like)"/>
    <property type="match status" value="1"/>
</dbReference>
<dbReference type="PANTHER" id="PTHR24363">
    <property type="entry name" value="SERINE/THREONINE PROTEIN KINASE"/>
    <property type="match status" value="1"/>
</dbReference>
<keyword evidence="3" id="KW-0808">Transferase</keyword>
<protein>
    <recommendedName>
        <fullName evidence="1">non-specific serine/threonine protein kinase</fullName>
        <ecNumber evidence="1">2.7.11.1</ecNumber>
    </recommendedName>
</protein>
<dbReference type="InterPro" id="IPR000719">
    <property type="entry name" value="Prot_kinase_dom"/>
</dbReference>
<evidence type="ECO:0000256" key="7">
    <source>
        <dbReference type="ARBA" id="ARBA00047899"/>
    </source>
</evidence>
<reference evidence="11 12" key="1">
    <citation type="submission" date="2020-08" db="EMBL/GenBank/DDBJ databases">
        <title>A Genomic Blueprint of the Chicken Gut Microbiome.</title>
        <authorList>
            <person name="Gilroy R."/>
            <person name="Ravi A."/>
            <person name="Getino M."/>
            <person name="Pursley I."/>
            <person name="Horton D.L."/>
            <person name="Alikhan N.-F."/>
            <person name="Baker D."/>
            <person name="Gharbi K."/>
            <person name="Hall N."/>
            <person name="Watson M."/>
            <person name="Adriaenssens E.M."/>
            <person name="Foster-Nyarko E."/>
            <person name="Jarju S."/>
            <person name="Secka A."/>
            <person name="Antonio M."/>
            <person name="Oren A."/>
            <person name="Chaudhuri R."/>
            <person name="La Ragione R.M."/>
            <person name="Hildebrand F."/>
            <person name="Pallen M.J."/>
        </authorList>
    </citation>
    <scope>NUCLEOTIDE SEQUENCE [LARGE SCALE GENOMIC DNA]</scope>
    <source>
        <strain evidence="11 12">Sa2BVA9</strain>
    </source>
</reference>
<evidence type="ECO:0000256" key="2">
    <source>
        <dbReference type="ARBA" id="ARBA00022527"/>
    </source>
</evidence>
<evidence type="ECO:0000256" key="9">
    <source>
        <dbReference type="PROSITE-ProRule" id="PRU10141"/>
    </source>
</evidence>
<dbReference type="GO" id="GO:0016301">
    <property type="term" value="F:kinase activity"/>
    <property type="evidence" value="ECO:0007669"/>
    <property type="project" value="UniProtKB-KW"/>
</dbReference>
<comment type="caution">
    <text evidence="11">The sequence shown here is derived from an EMBL/GenBank/DDBJ whole genome shotgun (WGS) entry which is preliminary data.</text>
</comment>
<evidence type="ECO:0000256" key="5">
    <source>
        <dbReference type="ARBA" id="ARBA00022777"/>
    </source>
</evidence>
<dbReference type="PROSITE" id="PS50011">
    <property type="entry name" value="PROTEIN_KINASE_DOM"/>
    <property type="match status" value="1"/>
</dbReference>
<dbReference type="EC" id="2.7.11.1" evidence="1"/>
<evidence type="ECO:0000256" key="1">
    <source>
        <dbReference type="ARBA" id="ARBA00012513"/>
    </source>
</evidence>
<accession>A0ABR8SXP7</accession>
<dbReference type="InterPro" id="IPR027417">
    <property type="entry name" value="P-loop_NTPase"/>
</dbReference>